<protein>
    <recommendedName>
        <fullName evidence="3">Lipoprotein</fullName>
    </recommendedName>
</protein>
<proteinExistence type="predicted"/>
<gene>
    <name evidence="1" type="ORF">SAMN02787073_1088</name>
</gene>
<dbReference type="AlphaFoldDB" id="A0A1M4W7I9"/>
<dbReference type="PROSITE" id="PS51257">
    <property type="entry name" value="PROKAR_LIPOPROTEIN"/>
    <property type="match status" value="1"/>
</dbReference>
<evidence type="ECO:0008006" key="3">
    <source>
        <dbReference type="Google" id="ProtNLM"/>
    </source>
</evidence>
<evidence type="ECO:0000313" key="1">
    <source>
        <dbReference type="EMBL" id="SHE77063.1"/>
    </source>
</evidence>
<evidence type="ECO:0000313" key="2">
    <source>
        <dbReference type="Proteomes" id="UP000184108"/>
    </source>
</evidence>
<organism evidence="1 2">
    <name type="scientific">Chryseobacterium vrystaatense</name>
    <dbReference type="NCBI Taxonomy" id="307480"/>
    <lineage>
        <taxon>Bacteria</taxon>
        <taxon>Pseudomonadati</taxon>
        <taxon>Bacteroidota</taxon>
        <taxon>Flavobacteriia</taxon>
        <taxon>Flavobacteriales</taxon>
        <taxon>Weeksellaceae</taxon>
        <taxon>Chryseobacterium group</taxon>
        <taxon>Chryseobacterium</taxon>
    </lineage>
</organism>
<dbReference type="EMBL" id="FQVE01000001">
    <property type="protein sequence ID" value="SHE77063.1"/>
    <property type="molecule type" value="Genomic_DNA"/>
</dbReference>
<reference evidence="2" key="1">
    <citation type="submission" date="2016-11" db="EMBL/GenBank/DDBJ databases">
        <authorList>
            <person name="Varghese N."/>
            <person name="Submissions S."/>
        </authorList>
    </citation>
    <scope>NUCLEOTIDE SEQUENCE [LARGE SCALE GENOMIC DNA]</scope>
    <source>
        <strain evidence="2">YR203</strain>
    </source>
</reference>
<dbReference type="Proteomes" id="UP000184108">
    <property type="component" value="Unassembled WGS sequence"/>
</dbReference>
<name>A0A1M4W7I9_9FLAO</name>
<sequence>MINRFLLILVCLLGTVVSCKWHDSKDNRLVNNIVLNKESNLPEIWRCKSEDKIQEFTLKIMRISKDSLYAQYCAVYNNGQKLDCDFEENINIKAAFDIRKSGYVGDFFSFFNSGKGKCIIKRIDKSIIWEILEIPNGEYYAPIKCVLKKMDETEEHKKNFKELKGFTKSSNILPIDYKNFAEKIKLDIPADDNIKNLFQQKYQLGIDAIAEIPSTGNYSLYIVNNSSGDSDLIYLITVEKGKLVDGLEIANSSGHNTEMTTFYINKKHEIYIYSEENDKRKLIESYSLNNKGHFNKQKK</sequence>
<accession>A0A1M4W7I9</accession>
<dbReference type="RefSeq" id="WP_073171631.1">
    <property type="nucleotide sequence ID" value="NZ_FQVE01000001.1"/>
</dbReference>